<evidence type="ECO:0000256" key="2">
    <source>
        <dbReference type="SAM" id="Coils"/>
    </source>
</evidence>
<dbReference type="Pfam" id="PF09727">
    <property type="entry name" value="CortBP2"/>
    <property type="match status" value="1"/>
</dbReference>
<dbReference type="InterPro" id="IPR050719">
    <property type="entry name" value="Cortactin-Actin_Reg"/>
</dbReference>
<feature type="domain" description="Cortactin-binding protein-2 N-terminal" evidence="4">
    <location>
        <begin position="70"/>
        <end position="218"/>
    </location>
</feature>
<name>T1JE73_STRMM</name>
<accession>T1JE73</accession>
<evidence type="ECO:0000256" key="1">
    <source>
        <dbReference type="ARBA" id="ARBA00023054"/>
    </source>
</evidence>
<proteinExistence type="predicted"/>
<feature type="coiled-coil region" evidence="2">
    <location>
        <begin position="227"/>
        <end position="268"/>
    </location>
</feature>
<dbReference type="InterPro" id="IPR019131">
    <property type="entry name" value="Cortactin-binding_p2_N"/>
</dbReference>
<keyword evidence="6" id="KW-1185">Reference proteome</keyword>
<dbReference type="EnsemblMetazoa" id="SMAR012112-RA">
    <property type="protein sequence ID" value="SMAR012112-PA"/>
    <property type="gene ID" value="SMAR012112"/>
</dbReference>
<dbReference type="PhylomeDB" id="T1JE73"/>
<evidence type="ECO:0000256" key="3">
    <source>
        <dbReference type="SAM" id="MobiDB-lite"/>
    </source>
</evidence>
<keyword evidence="1 2" id="KW-0175">Coiled coil</keyword>
<evidence type="ECO:0000313" key="5">
    <source>
        <dbReference type="EnsemblMetazoa" id="SMAR012112-PA"/>
    </source>
</evidence>
<feature type="compositionally biased region" description="Low complexity" evidence="3">
    <location>
        <begin position="524"/>
        <end position="536"/>
    </location>
</feature>
<dbReference type="HOGENOM" id="CLU_019330_0_0_1"/>
<reference evidence="5" key="2">
    <citation type="submission" date="2015-02" db="UniProtKB">
        <authorList>
            <consortium name="EnsemblMetazoa"/>
        </authorList>
    </citation>
    <scope>IDENTIFICATION</scope>
</reference>
<feature type="compositionally biased region" description="Low complexity" evidence="3">
    <location>
        <begin position="333"/>
        <end position="347"/>
    </location>
</feature>
<dbReference type="Proteomes" id="UP000014500">
    <property type="component" value="Unassembled WGS sequence"/>
</dbReference>
<feature type="region of interest" description="Disordered" evidence="3">
    <location>
        <begin position="292"/>
        <end position="347"/>
    </location>
</feature>
<organism evidence="5 6">
    <name type="scientific">Strigamia maritima</name>
    <name type="common">European centipede</name>
    <name type="synonym">Geophilus maritimus</name>
    <dbReference type="NCBI Taxonomy" id="126957"/>
    <lineage>
        <taxon>Eukaryota</taxon>
        <taxon>Metazoa</taxon>
        <taxon>Ecdysozoa</taxon>
        <taxon>Arthropoda</taxon>
        <taxon>Myriapoda</taxon>
        <taxon>Chilopoda</taxon>
        <taxon>Pleurostigmophora</taxon>
        <taxon>Geophilomorpha</taxon>
        <taxon>Linotaeniidae</taxon>
        <taxon>Strigamia</taxon>
    </lineage>
</organism>
<dbReference type="AlphaFoldDB" id="T1JE73"/>
<evidence type="ECO:0000313" key="6">
    <source>
        <dbReference type="Proteomes" id="UP000014500"/>
    </source>
</evidence>
<dbReference type="EMBL" id="JH432116">
    <property type="status" value="NOT_ANNOTATED_CDS"/>
    <property type="molecule type" value="Genomic_DNA"/>
</dbReference>
<dbReference type="PANTHER" id="PTHR23166:SF5">
    <property type="entry name" value="CTTNBP2 N-TERMINAL-LIKE PROTEIN"/>
    <property type="match status" value="1"/>
</dbReference>
<reference evidence="6" key="1">
    <citation type="submission" date="2011-05" db="EMBL/GenBank/DDBJ databases">
        <authorList>
            <person name="Richards S.R."/>
            <person name="Qu J."/>
            <person name="Jiang H."/>
            <person name="Jhangiani S.N."/>
            <person name="Agravi P."/>
            <person name="Goodspeed R."/>
            <person name="Gross S."/>
            <person name="Mandapat C."/>
            <person name="Jackson L."/>
            <person name="Mathew T."/>
            <person name="Pu L."/>
            <person name="Thornton R."/>
            <person name="Saada N."/>
            <person name="Wilczek-Boney K.B."/>
            <person name="Lee S."/>
            <person name="Kovar C."/>
            <person name="Wu Y."/>
            <person name="Scherer S.E."/>
            <person name="Worley K.C."/>
            <person name="Muzny D.M."/>
            <person name="Gibbs R."/>
        </authorList>
    </citation>
    <scope>NUCLEOTIDE SEQUENCE</scope>
    <source>
        <strain evidence="6">Brora</strain>
    </source>
</reference>
<sequence>MATKSSTATKSGAASTLESMDKLSSSTLKVRYYSSNNLPIRNSSIKSTNYDIPRVFVVFLMMDARNPKMELSKADLLKLLSYLEGELQAREVIIATLKAEKVKQLLQQVKLGGYNMDNPIIALQRDAFAACSPGFDELAVQAIYSNQLLALETLIDAQRCAHYQMKEQLVKIEQRHAKVLQELDDERCKHAHDTAQGDDVTYLLEKERGRLKQEVLQLEKGRLADMVDGLEEESQKSLQMEAELEQQLALFKEERNRLKDAIAAESDKTARLQDVNHSLVLEVATLKQKTLTEIPETTGTRVPISPDRPTVGSTSKQAVPPTPPIKPNQASKSNLASPASASTSPQSVTLCQKFATGRNETNPSGDTPLAQAGDTKIVHSTVSPGLAVTSKPVARLVHGIASAPNVQDISSEKPNIVTGTAPEKPSLNSVDAHSSTLGNKILTFGGKAPVARSNTTGHSQPPQPPKKPVAIVRGTPPPVPPNKPVLLAQAKRLSIESGEGDRKLTKPVPGATKFTKDKIGARPSDSSDTAKSSASDGGQVGSLLPPTASMDLLGQELADFQQLLVSMVNGKGIEMLSTEHISQTSSQGTS</sequence>
<protein>
    <recommendedName>
        <fullName evidence="4">Cortactin-binding protein-2 N-terminal domain-containing protein</fullName>
    </recommendedName>
</protein>
<evidence type="ECO:0000259" key="4">
    <source>
        <dbReference type="Pfam" id="PF09727"/>
    </source>
</evidence>
<dbReference type="eggNOG" id="KOG1103">
    <property type="taxonomic scope" value="Eukaryota"/>
</dbReference>
<feature type="region of interest" description="Disordered" evidence="3">
    <location>
        <begin position="447"/>
        <end position="543"/>
    </location>
</feature>
<dbReference type="PANTHER" id="PTHR23166">
    <property type="entry name" value="FILAMIN/GPBP-INTERACTING PROTEIN"/>
    <property type="match status" value="1"/>
</dbReference>
<dbReference type="STRING" id="126957.T1JE73"/>